<accession>W9VA03</accession>
<dbReference type="PANTHER" id="PTHR24220">
    <property type="entry name" value="IMPORT ATP-BINDING PROTEIN"/>
    <property type="match status" value="1"/>
</dbReference>
<keyword evidence="3" id="KW-0067">ATP-binding</keyword>
<dbReference type="PROSITE" id="PS00211">
    <property type="entry name" value="ABC_TRANSPORTER_1"/>
    <property type="match status" value="1"/>
</dbReference>
<dbReference type="PATRIC" id="fig|1249627.3.peg.782"/>
<evidence type="ECO:0000256" key="2">
    <source>
        <dbReference type="ARBA" id="ARBA00022741"/>
    </source>
</evidence>
<keyword evidence="1" id="KW-0813">Transport</keyword>
<evidence type="ECO:0000259" key="4">
    <source>
        <dbReference type="PROSITE" id="PS50893"/>
    </source>
</evidence>
<dbReference type="InterPro" id="IPR003439">
    <property type="entry name" value="ABC_transporter-like_ATP-bd"/>
</dbReference>
<dbReference type="EMBL" id="AONC01000011">
    <property type="protein sequence ID" value="EXJ16423.1"/>
    <property type="molecule type" value="Genomic_DNA"/>
</dbReference>
<organism evidence="5 6">
    <name type="scientific">Imhoffiella purpurea</name>
    <dbReference type="NCBI Taxonomy" id="1249627"/>
    <lineage>
        <taxon>Bacteria</taxon>
        <taxon>Pseudomonadati</taxon>
        <taxon>Pseudomonadota</taxon>
        <taxon>Gammaproteobacteria</taxon>
        <taxon>Chromatiales</taxon>
        <taxon>Chromatiaceae</taxon>
        <taxon>Imhoffiella</taxon>
    </lineage>
</organism>
<dbReference type="AlphaFoldDB" id="W9VA03"/>
<dbReference type="InterPro" id="IPR017911">
    <property type="entry name" value="MacB-like_ATP-bd"/>
</dbReference>
<dbReference type="Proteomes" id="UP000019460">
    <property type="component" value="Unassembled WGS sequence"/>
</dbReference>
<dbReference type="GO" id="GO:0022857">
    <property type="term" value="F:transmembrane transporter activity"/>
    <property type="evidence" value="ECO:0007669"/>
    <property type="project" value="TreeGrafter"/>
</dbReference>
<dbReference type="InterPro" id="IPR027417">
    <property type="entry name" value="P-loop_NTPase"/>
</dbReference>
<reference evidence="5 6" key="1">
    <citation type="submission" date="2012-11" db="EMBL/GenBank/DDBJ databases">
        <title>Genome assembly of Thiorhodococcus sp. AK35.</title>
        <authorList>
            <person name="Nupur N."/>
            <person name="Khatri I."/>
            <person name="Subramanian S."/>
            <person name="Pinnaka A."/>
        </authorList>
    </citation>
    <scope>NUCLEOTIDE SEQUENCE [LARGE SCALE GENOMIC DNA]</scope>
    <source>
        <strain evidence="5 6">AK35</strain>
    </source>
</reference>
<dbReference type="InterPro" id="IPR017871">
    <property type="entry name" value="ABC_transporter-like_CS"/>
</dbReference>
<comment type="caution">
    <text evidence="5">The sequence shown here is derived from an EMBL/GenBank/DDBJ whole genome shotgun (WGS) entry which is preliminary data.</text>
</comment>
<evidence type="ECO:0000256" key="3">
    <source>
        <dbReference type="ARBA" id="ARBA00022840"/>
    </source>
</evidence>
<keyword evidence="6" id="KW-1185">Reference proteome</keyword>
<name>W9VA03_9GAMM</name>
<dbReference type="PROSITE" id="PS50893">
    <property type="entry name" value="ABC_TRANSPORTER_2"/>
    <property type="match status" value="1"/>
</dbReference>
<proteinExistence type="predicted"/>
<evidence type="ECO:0000313" key="6">
    <source>
        <dbReference type="Proteomes" id="UP000019460"/>
    </source>
</evidence>
<dbReference type="GO" id="GO:0016887">
    <property type="term" value="F:ATP hydrolysis activity"/>
    <property type="evidence" value="ECO:0007669"/>
    <property type="project" value="InterPro"/>
</dbReference>
<dbReference type="GO" id="GO:0005886">
    <property type="term" value="C:plasma membrane"/>
    <property type="evidence" value="ECO:0007669"/>
    <property type="project" value="TreeGrafter"/>
</dbReference>
<keyword evidence="2" id="KW-0547">Nucleotide-binding</keyword>
<evidence type="ECO:0000313" key="5">
    <source>
        <dbReference type="EMBL" id="EXJ16423.1"/>
    </source>
</evidence>
<dbReference type="CDD" id="cd03255">
    <property type="entry name" value="ABC_MJ0796_LolCDE_FtsE"/>
    <property type="match status" value="1"/>
</dbReference>
<dbReference type="SUPFAM" id="SSF52540">
    <property type="entry name" value="P-loop containing nucleoside triphosphate hydrolases"/>
    <property type="match status" value="1"/>
</dbReference>
<dbReference type="InterPro" id="IPR015854">
    <property type="entry name" value="ABC_transpr_LolD-like"/>
</dbReference>
<protein>
    <submittedName>
        <fullName evidence="5">ABC transporter</fullName>
    </submittedName>
</protein>
<dbReference type="Gene3D" id="3.40.50.300">
    <property type="entry name" value="P-loop containing nucleotide triphosphate hydrolases"/>
    <property type="match status" value="1"/>
</dbReference>
<dbReference type="GO" id="GO:0005524">
    <property type="term" value="F:ATP binding"/>
    <property type="evidence" value="ECO:0007669"/>
    <property type="project" value="UniProtKB-KW"/>
</dbReference>
<dbReference type="Pfam" id="PF00005">
    <property type="entry name" value="ABC_tran"/>
    <property type="match status" value="1"/>
</dbReference>
<gene>
    <name evidence="5" type="ORF">D779_0155</name>
</gene>
<dbReference type="InterPro" id="IPR003593">
    <property type="entry name" value="AAA+_ATPase"/>
</dbReference>
<dbReference type="PANTHER" id="PTHR24220:SF86">
    <property type="entry name" value="ABC TRANSPORTER ABCH.1"/>
    <property type="match status" value="1"/>
</dbReference>
<sequence length="226" mass="24519">MITLENVTRVYNQGRPNEVRPVDEVSLDIGHGEILVLKGPSGSGKTSLLALIGCMIRPTSGRILVAGRDVAKLPERFLTGVRRDTFGFVFQQLHLIPGISVLENVMLPLYPLEIGFTAAKRRALELIEQLGLAHRKGFKVEALSGGERQRVAIARALINAPQAILADEPTAHLDAGLSGELMQIFETLRGQGKTVVIATHDPLVHDSPLIDRVATMRDGRILDGDG</sequence>
<dbReference type="SMART" id="SM00382">
    <property type="entry name" value="AAA"/>
    <property type="match status" value="1"/>
</dbReference>
<evidence type="ECO:0000256" key="1">
    <source>
        <dbReference type="ARBA" id="ARBA00022448"/>
    </source>
</evidence>
<dbReference type="eggNOG" id="COG1136">
    <property type="taxonomic scope" value="Bacteria"/>
</dbReference>
<feature type="domain" description="ABC transporter" evidence="4">
    <location>
        <begin position="2"/>
        <end position="226"/>
    </location>
</feature>
<dbReference type="STRING" id="1249627.D779_0155"/>